<dbReference type="GO" id="GO:0006021">
    <property type="term" value="P:inositol biosynthetic process"/>
    <property type="evidence" value="ECO:0007669"/>
    <property type="project" value="UniProtKB-UniPathway"/>
</dbReference>
<dbReference type="InterPro" id="IPR020550">
    <property type="entry name" value="Inositol_monophosphatase_CS"/>
</dbReference>
<dbReference type="PROSITE" id="PS00629">
    <property type="entry name" value="IMP_1"/>
    <property type="match status" value="1"/>
</dbReference>
<dbReference type="InterPro" id="IPR033942">
    <property type="entry name" value="IMPase"/>
</dbReference>
<proteinExistence type="inferred from homology"/>
<dbReference type="CDD" id="cd01639">
    <property type="entry name" value="IMPase"/>
    <property type="match status" value="1"/>
</dbReference>
<evidence type="ECO:0000256" key="3">
    <source>
        <dbReference type="ARBA" id="ARBA00005152"/>
    </source>
</evidence>
<sequence>MNEFSFRHFLFFTASFVFFLHLPASRRSYVMSVVDKTAAGQDNARPRGGESWALCLEAAVTVARQAGVVIREAIKDEKQVMLKSSVVDLVTETDQKVEKFIINSLKQQFPTHSFIGEESVANGQGCSLTDNPTWIIDPVDGTTNFVHGFPFVAVSIGLAVNKKVEVGVVYSCVADKMYTAQKGHGAFCNGHPLKVSKVTELSHSLLLTEMGSMRESESVAIRMENIQNLVCSPCHGIRQLGSAALNLCSVAAGEADAYFEFGIHCWDMAAGALLIEEAGGVIVDTTGGPFDLMSQKIIAANCPAMATSIADTLKEVPVGRDGIQT</sequence>
<dbReference type="PANTHER" id="PTHR20854">
    <property type="entry name" value="INOSITOL MONOPHOSPHATASE"/>
    <property type="match status" value="1"/>
</dbReference>
<evidence type="ECO:0000256" key="10">
    <source>
        <dbReference type="SAM" id="SignalP"/>
    </source>
</evidence>
<dbReference type="PROSITE" id="PS00630">
    <property type="entry name" value="IMP_2"/>
    <property type="match status" value="1"/>
</dbReference>
<dbReference type="Pfam" id="PF00459">
    <property type="entry name" value="Inositol_P"/>
    <property type="match status" value="1"/>
</dbReference>
<reference evidence="11" key="1">
    <citation type="submission" date="2025-05" db="UniProtKB">
        <authorList>
            <consortium name="Ensembl"/>
        </authorList>
    </citation>
    <scope>IDENTIFICATION</scope>
</reference>
<feature type="signal peptide" evidence="10">
    <location>
        <begin position="1"/>
        <end position="28"/>
    </location>
</feature>
<dbReference type="GO" id="GO:0007165">
    <property type="term" value="P:signal transduction"/>
    <property type="evidence" value="ECO:0007669"/>
    <property type="project" value="TreeGrafter"/>
</dbReference>
<dbReference type="PRINTS" id="PR00377">
    <property type="entry name" value="IMPHPHTASES"/>
</dbReference>
<evidence type="ECO:0000256" key="8">
    <source>
        <dbReference type="PIRSR" id="PIRSR600760-2"/>
    </source>
</evidence>
<feature type="binding site" evidence="8">
    <location>
        <position position="137"/>
    </location>
    <ligand>
        <name>Mg(2+)</name>
        <dbReference type="ChEBI" id="CHEBI:18420"/>
        <label>1</label>
        <note>catalytic</note>
    </ligand>
</feature>
<evidence type="ECO:0000256" key="6">
    <source>
        <dbReference type="ARBA" id="ARBA00022801"/>
    </source>
</evidence>
<keyword evidence="12" id="KW-1185">Reference proteome</keyword>
<evidence type="ECO:0000256" key="7">
    <source>
        <dbReference type="ARBA" id="ARBA00022842"/>
    </source>
</evidence>
<dbReference type="InterPro" id="IPR000760">
    <property type="entry name" value="Inositol_monophosphatase-like"/>
</dbReference>
<dbReference type="PRINTS" id="PR00378">
    <property type="entry name" value="LIIMPHPHTASE"/>
</dbReference>
<dbReference type="Gene3D" id="3.30.540.10">
    <property type="entry name" value="Fructose-1,6-Bisphosphatase, subunit A, domain 1"/>
    <property type="match status" value="1"/>
</dbReference>
<keyword evidence="5 8" id="KW-0479">Metal-binding</keyword>
<dbReference type="InterPro" id="IPR020552">
    <property type="entry name" value="Inositol_monoPase_Li-sen"/>
</dbReference>
<name>A0A8C4QX34_EPTBU</name>
<dbReference type="GO" id="GO:0008934">
    <property type="term" value="F:inositol monophosphate 1-phosphatase activity"/>
    <property type="evidence" value="ECO:0007669"/>
    <property type="project" value="InterPro"/>
</dbReference>
<dbReference type="GeneTree" id="ENSGT00940000154634"/>
<dbReference type="Ensembl" id="ENSEBUT00000021443.1">
    <property type="protein sequence ID" value="ENSEBUP00000020867.1"/>
    <property type="gene ID" value="ENSEBUG00000012891.1"/>
</dbReference>
<evidence type="ECO:0000256" key="1">
    <source>
        <dbReference type="ARBA" id="ARBA00001033"/>
    </source>
</evidence>
<evidence type="ECO:0000256" key="5">
    <source>
        <dbReference type="ARBA" id="ARBA00022723"/>
    </source>
</evidence>
<keyword evidence="10" id="KW-0732">Signal</keyword>
<accession>A0A8C4QX34</accession>
<comment type="cofactor">
    <cofactor evidence="2 8 9">
        <name>Mg(2+)</name>
        <dbReference type="ChEBI" id="CHEBI:18420"/>
    </cofactor>
</comment>
<comment type="catalytic activity">
    <reaction evidence="1 9">
        <text>a myo-inositol phosphate + H2O = myo-inositol + phosphate</text>
        <dbReference type="Rhea" id="RHEA:24056"/>
        <dbReference type="ChEBI" id="CHEBI:15377"/>
        <dbReference type="ChEBI" id="CHEBI:17268"/>
        <dbReference type="ChEBI" id="CHEBI:43474"/>
        <dbReference type="ChEBI" id="CHEBI:84139"/>
        <dbReference type="EC" id="3.1.3.25"/>
    </reaction>
</comment>
<dbReference type="Gene3D" id="3.40.190.80">
    <property type="match status" value="1"/>
</dbReference>
<protein>
    <recommendedName>
        <fullName evidence="9">Inositol-1-monophosphatase</fullName>
        <ecNumber evidence="9">3.1.3.25</ecNumber>
    </recommendedName>
</protein>
<evidence type="ECO:0000256" key="2">
    <source>
        <dbReference type="ARBA" id="ARBA00001946"/>
    </source>
</evidence>
<feature type="chain" id="PRO_5044680558" description="Inositol-1-monophosphatase" evidence="10">
    <location>
        <begin position="29"/>
        <end position="325"/>
    </location>
</feature>
<evidence type="ECO:0000256" key="4">
    <source>
        <dbReference type="ARBA" id="ARBA00009759"/>
    </source>
</evidence>
<dbReference type="FunFam" id="3.30.540.10:FF:000004">
    <property type="entry name" value="Inositol-1-monophosphatase"/>
    <property type="match status" value="1"/>
</dbReference>
<feature type="binding site" evidence="8">
    <location>
        <position position="267"/>
    </location>
    <ligand>
        <name>Mg(2+)</name>
        <dbReference type="ChEBI" id="CHEBI:18420"/>
        <label>1</label>
        <note>catalytic</note>
    </ligand>
</feature>
<comment type="similarity">
    <text evidence="4 9">Belongs to the inositol monophosphatase superfamily.</text>
</comment>
<dbReference type="UniPathway" id="UPA00823">
    <property type="reaction ID" value="UER00788"/>
</dbReference>
<keyword evidence="7 8" id="KW-0460">Magnesium</keyword>
<dbReference type="Proteomes" id="UP000694388">
    <property type="component" value="Unplaced"/>
</dbReference>
<dbReference type="AlphaFoldDB" id="A0A8C4QX34"/>
<dbReference type="PANTHER" id="PTHR20854:SF4">
    <property type="entry name" value="INOSITOL-1-MONOPHOSPHATASE-RELATED"/>
    <property type="match status" value="1"/>
</dbReference>
<dbReference type="OMA" id="GEAPVWI"/>
<feature type="binding site" evidence="8">
    <location>
        <position position="117"/>
    </location>
    <ligand>
        <name>Mg(2+)</name>
        <dbReference type="ChEBI" id="CHEBI:18420"/>
        <label>1</label>
        <note>catalytic</note>
    </ligand>
</feature>
<dbReference type="SUPFAM" id="SSF56655">
    <property type="entry name" value="Carbohydrate phosphatase"/>
    <property type="match status" value="1"/>
</dbReference>
<evidence type="ECO:0000313" key="12">
    <source>
        <dbReference type="Proteomes" id="UP000694388"/>
    </source>
</evidence>
<dbReference type="EC" id="3.1.3.25" evidence="9"/>
<evidence type="ECO:0000313" key="11">
    <source>
        <dbReference type="Ensembl" id="ENSEBUP00000020855.1"/>
    </source>
</evidence>
<dbReference type="FunFam" id="3.40.190.80:FF:000002">
    <property type="entry name" value="Inositol-1-monophosphatase"/>
    <property type="match status" value="1"/>
</dbReference>
<dbReference type="Ensembl" id="ENSEBUT00000021431.1">
    <property type="protein sequence ID" value="ENSEBUP00000020855.1"/>
    <property type="gene ID" value="ENSEBUG00000012891.1"/>
</dbReference>
<evidence type="ECO:0000256" key="9">
    <source>
        <dbReference type="RuleBase" id="RU364068"/>
    </source>
</evidence>
<organism evidence="11 12">
    <name type="scientific">Eptatretus burgeri</name>
    <name type="common">Inshore hagfish</name>
    <dbReference type="NCBI Taxonomy" id="7764"/>
    <lineage>
        <taxon>Eukaryota</taxon>
        <taxon>Metazoa</taxon>
        <taxon>Chordata</taxon>
        <taxon>Craniata</taxon>
        <taxon>Vertebrata</taxon>
        <taxon>Cyclostomata</taxon>
        <taxon>Myxini</taxon>
        <taxon>Myxiniformes</taxon>
        <taxon>Myxinidae</taxon>
        <taxon>Eptatretinae</taxon>
        <taxon>Eptatretus</taxon>
    </lineage>
</organism>
<dbReference type="GO" id="GO:0046854">
    <property type="term" value="P:phosphatidylinositol phosphate biosynthetic process"/>
    <property type="evidence" value="ECO:0007669"/>
    <property type="project" value="InterPro"/>
</dbReference>
<feature type="binding site" evidence="8">
    <location>
        <position position="140"/>
    </location>
    <ligand>
        <name>Mg(2+)</name>
        <dbReference type="ChEBI" id="CHEBI:18420"/>
        <label>1</label>
        <note>catalytic</note>
    </ligand>
</feature>
<keyword evidence="6 9" id="KW-0378">Hydrolase</keyword>
<comment type="pathway">
    <text evidence="3 9">Polyol metabolism; myo-inositol biosynthesis; myo-inositol from D-glucose 6-phosphate: step 2/2.</text>
</comment>
<dbReference type="InterPro" id="IPR020583">
    <property type="entry name" value="Inositol_monoP_metal-BS"/>
</dbReference>
<dbReference type="GO" id="GO:0046872">
    <property type="term" value="F:metal ion binding"/>
    <property type="evidence" value="ECO:0007669"/>
    <property type="project" value="UniProtKB-KW"/>
</dbReference>